<dbReference type="GO" id="GO:0006524">
    <property type="term" value="P:alanine catabolic process"/>
    <property type="evidence" value="ECO:0007669"/>
    <property type="project" value="TreeGrafter"/>
</dbReference>
<protein>
    <submittedName>
        <fullName evidence="6">Winged helix-turn-helix transcriptional regulator</fullName>
    </submittedName>
</protein>
<dbReference type="Pfam" id="PF01037">
    <property type="entry name" value="AsnC_trans_reg"/>
    <property type="match status" value="1"/>
</dbReference>
<keyword evidence="4" id="KW-0804">Transcription</keyword>
<dbReference type="AlphaFoldDB" id="A0A858R8S1"/>
<evidence type="ECO:0000259" key="5">
    <source>
        <dbReference type="PROSITE" id="PS50956"/>
    </source>
</evidence>
<sequence>MAKTLADFSPFSAVLQYVLLSESQIGGGNPVTGGNGHKPDKVDLNILRILQEDGRIANVELARRVNLSPTPCLERVRRLEREGYVRQYVALLDPEKLDRALMAFIEVRLDRTTPDVFQIFADAVAGLDEIQECHMVAGGFDYLIKVRVADMAAYRAFLGDKLSSIQGVAQTHTYMVMEEVKSTHVVPVPRA</sequence>
<dbReference type="EMBL" id="CP051775">
    <property type="protein sequence ID" value="QJE73573.1"/>
    <property type="molecule type" value="Genomic_DNA"/>
</dbReference>
<dbReference type="Gene3D" id="1.10.10.10">
    <property type="entry name" value="Winged helix-like DNA-binding domain superfamily/Winged helix DNA-binding domain"/>
    <property type="match status" value="1"/>
</dbReference>
<dbReference type="InterPro" id="IPR019885">
    <property type="entry name" value="Tscrpt_reg_HTH_AsnC-type_CS"/>
</dbReference>
<dbReference type="KEGG" id="acru:HHL28_11180"/>
<dbReference type="PANTHER" id="PTHR30154:SF0">
    <property type="entry name" value="LEUCINE-RESPONSIVE REGULATORY PROTEIN"/>
    <property type="match status" value="1"/>
</dbReference>
<dbReference type="GO" id="GO:0043565">
    <property type="term" value="F:sequence-specific DNA binding"/>
    <property type="evidence" value="ECO:0007669"/>
    <property type="project" value="InterPro"/>
</dbReference>
<dbReference type="InterPro" id="IPR000485">
    <property type="entry name" value="AsnC-type_HTH_dom"/>
</dbReference>
<dbReference type="GO" id="GO:0043201">
    <property type="term" value="P:response to L-leucine"/>
    <property type="evidence" value="ECO:0007669"/>
    <property type="project" value="TreeGrafter"/>
</dbReference>
<dbReference type="CDD" id="cd00090">
    <property type="entry name" value="HTH_ARSR"/>
    <property type="match status" value="1"/>
</dbReference>
<dbReference type="InterPro" id="IPR019888">
    <property type="entry name" value="Tscrpt_reg_AsnC-like"/>
</dbReference>
<dbReference type="PROSITE" id="PS00519">
    <property type="entry name" value="HTH_ASNC_1"/>
    <property type="match status" value="1"/>
</dbReference>
<dbReference type="Gene3D" id="3.30.70.920">
    <property type="match status" value="1"/>
</dbReference>
<gene>
    <name evidence="6" type="ORF">HHL28_11180</name>
</gene>
<organism evidence="6 7">
    <name type="scientific">Aerophototrophica crusticola</name>
    <dbReference type="NCBI Taxonomy" id="1709002"/>
    <lineage>
        <taxon>Bacteria</taxon>
        <taxon>Pseudomonadati</taxon>
        <taxon>Pseudomonadota</taxon>
        <taxon>Alphaproteobacteria</taxon>
        <taxon>Rhodospirillales</taxon>
        <taxon>Rhodospirillaceae</taxon>
        <taxon>Aerophototrophica</taxon>
    </lineage>
</organism>
<evidence type="ECO:0000256" key="2">
    <source>
        <dbReference type="ARBA" id="ARBA00023125"/>
    </source>
</evidence>
<accession>A0A858R8S1</accession>
<dbReference type="SUPFAM" id="SSF54909">
    <property type="entry name" value="Dimeric alpha+beta barrel"/>
    <property type="match status" value="1"/>
</dbReference>
<name>A0A858R8S1_9PROT</name>
<dbReference type="InterPro" id="IPR036390">
    <property type="entry name" value="WH_DNA-bd_sf"/>
</dbReference>
<keyword evidence="2" id="KW-0238">DNA-binding</keyword>
<evidence type="ECO:0000256" key="4">
    <source>
        <dbReference type="ARBA" id="ARBA00023163"/>
    </source>
</evidence>
<dbReference type="InterPro" id="IPR011008">
    <property type="entry name" value="Dimeric_a/b-barrel"/>
</dbReference>
<dbReference type="InterPro" id="IPR019887">
    <property type="entry name" value="Tscrpt_reg_AsnC/Lrp_C"/>
</dbReference>
<feature type="domain" description="HTH asnC-type" evidence="5">
    <location>
        <begin position="39"/>
        <end position="100"/>
    </location>
</feature>
<evidence type="ECO:0000313" key="7">
    <source>
        <dbReference type="Proteomes" id="UP000501891"/>
    </source>
</evidence>
<dbReference type="PRINTS" id="PR00033">
    <property type="entry name" value="HTHASNC"/>
</dbReference>
<dbReference type="InterPro" id="IPR036388">
    <property type="entry name" value="WH-like_DNA-bd_sf"/>
</dbReference>
<dbReference type="InterPro" id="IPR011991">
    <property type="entry name" value="ArsR-like_HTH"/>
</dbReference>
<evidence type="ECO:0000256" key="3">
    <source>
        <dbReference type="ARBA" id="ARBA00023159"/>
    </source>
</evidence>
<dbReference type="Pfam" id="PF13412">
    <property type="entry name" value="HTH_24"/>
    <property type="match status" value="1"/>
</dbReference>
<dbReference type="GO" id="GO:0006355">
    <property type="term" value="P:regulation of DNA-templated transcription"/>
    <property type="evidence" value="ECO:0007669"/>
    <property type="project" value="UniProtKB-ARBA"/>
</dbReference>
<reference evidence="6" key="1">
    <citation type="submission" date="2020-04" db="EMBL/GenBank/DDBJ databases">
        <title>A desert anoxygenic phototrophic bacterium fixes CO2 using RubisCO under aerobic conditions.</title>
        <authorList>
            <person name="Tang K."/>
        </authorList>
    </citation>
    <scope>NUCLEOTIDE SEQUENCE [LARGE SCALE GENOMIC DNA]</scope>
    <source>
        <strain evidence="6">MIMtkB3</strain>
    </source>
</reference>
<evidence type="ECO:0000313" key="6">
    <source>
        <dbReference type="EMBL" id="QJE73573.1"/>
    </source>
</evidence>
<dbReference type="Proteomes" id="UP000501891">
    <property type="component" value="Chromosome"/>
</dbReference>
<dbReference type="GO" id="GO:0005829">
    <property type="term" value="C:cytosol"/>
    <property type="evidence" value="ECO:0007669"/>
    <property type="project" value="TreeGrafter"/>
</dbReference>
<keyword evidence="7" id="KW-1185">Reference proteome</keyword>
<dbReference type="PROSITE" id="PS50956">
    <property type="entry name" value="HTH_ASNC_2"/>
    <property type="match status" value="1"/>
</dbReference>
<proteinExistence type="predicted"/>
<dbReference type="SMART" id="SM00344">
    <property type="entry name" value="HTH_ASNC"/>
    <property type="match status" value="1"/>
</dbReference>
<keyword evidence="3" id="KW-0010">Activator</keyword>
<dbReference type="PANTHER" id="PTHR30154">
    <property type="entry name" value="LEUCINE-RESPONSIVE REGULATORY PROTEIN"/>
    <property type="match status" value="1"/>
</dbReference>
<evidence type="ECO:0000256" key="1">
    <source>
        <dbReference type="ARBA" id="ARBA00023015"/>
    </source>
</evidence>
<dbReference type="SUPFAM" id="SSF46785">
    <property type="entry name" value="Winged helix' DNA-binding domain"/>
    <property type="match status" value="1"/>
</dbReference>
<keyword evidence="1" id="KW-0805">Transcription regulation</keyword>